<dbReference type="Proteomes" id="UP000256253">
    <property type="component" value="Unassembled WGS sequence"/>
</dbReference>
<feature type="compositionally biased region" description="Polar residues" evidence="1">
    <location>
        <begin position="554"/>
        <end position="569"/>
    </location>
</feature>
<name>A0A3D9U578_9MICO</name>
<feature type="region of interest" description="Disordered" evidence="1">
    <location>
        <begin position="334"/>
        <end position="629"/>
    </location>
</feature>
<feature type="compositionally biased region" description="Polar residues" evidence="1">
    <location>
        <begin position="482"/>
        <end position="498"/>
    </location>
</feature>
<accession>A0A3D9U578</accession>
<feature type="compositionally biased region" description="Low complexity" evidence="1">
    <location>
        <begin position="458"/>
        <end position="472"/>
    </location>
</feature>
<reference evidence="3 4" key="1">
    <citation type="submission" date="2018-08" db="EMBL/GenBank/DDBJ databases">
        <title>Sequencing the genomes of 1000 actinobacteria strains.</title>
        <authorList>
            <person name="Klenk H.-P."/>
        </authorList>
    </citation>
    <scope>NUCLEOTIDE SEQUENCE [LARGE SCALE GENOMIC DNA]</scope>
    <source>
        <strain evidence="3 4">DSM 22967</strain>
    </source>
</reference>
<feature type="compositionally biased region" description="Polar residues" evidence="1">
    <location>
        <begin position="446"/>
        <end position="457"/>
    </location>
</feature>
<dbReference type="EMBL" id="QTUA01000002">
    <property type="protein sequence ID" value="REF24652.1"/>
    <property type="molecule type" value="Genomic_DNA"/>
</dbReference>
<keyword evidence="2" id="KW-0812">Transmembrane</keyword>
<feature type="transmembrane region" description="Helical" evidence="2">
    <location>
        <begin position="273"/>
        <end position="299"/>
    </location>
</feature>
<sequence length="629" mass="62189">MNPVGTAAVPGVDFGCIINLPVCAAGKLGGKAIDKVTDGAWEKIVKGFLEGMVMLLEKLSTFWMKFPDPQITDVTKPEGAMIGPMQLLSDQLSGWVAVCSLVSVVVCCVRAIRQVSARPFSEAAMSVLMVVAVQLGLAGAVQAGLAATSALSESLLATTGKNKSLSGLVSVNDAMSSNQSLAVWFILALLAILSSLMQLMFMLMRGPLIMLLVLWMHFAAATAASDEGRVRAKKVIGLLISFLIYKPAAAAIYALGFMLIYGNGTDGAPSKDAFMNTMYGFMTVLMAAIALPAVIRFIVPLAAATTSNAFSGGAAAGAAIAAGSAVVTMGKAGAATGGSSRAAQGSAVKSTTGRMSQTGTSTGQTGDGGNQSQSVGMRSAPGSRQAAALMGGGSSGGLAGGAQGLSDPGLSKGAPNAIPSDSGTAPNAIPSDSGTGGWGSVGGPVTKTTGANTGTNVSTPQSSSPIPAAPAAMATGGHGQSAPKSQPGATNGSTSTVRSGAEASSGGGRAAGFGSAPAGVRSAYSVPGGVSKGGGTNPAPAAPTPPAAPPRPSLQAQSGGTASESSWRPSGSPAYGQGRGGTTRPIPTRPGGQVPPSRRDQMALPSWARGAGEAGRRMSSSDQLIPPGH</sequence>
<feature type="transmembrane region" description="Helical" evidence="2">
    <location>
        <begin position="124"/>
        <end position="145"/>
    </location>
</feature>
<dbReference type="OrthoDB" id="3694109at2"/>
<keyword evidence="2" id="KW-0472">Membrane</keyword>
<evidence type="ECO:0000256" key="1">
    <source>
        <dbReference type="SAM" id="MobiDB-lite"/>
    </source>
</evidence>
<feature type="transmembrane region" description="Helical" evidence="2">
    <location>
        <begin position="181"/>
        <end position="201"/>
    </location>
</feature>
<feature type="transmembrane region" description="Helical" evidence="2">
    <location>
        <begin position="236"/>
        <end position="261"/>
    </location>
</feature>
<protein>
    <submittedName>
        <fullName evidence="3">Type IV secretory pathway TrbL component</fullName>
    </submittedName>
</protein>
<organism evidence="3 4">
    <name type="scientific">Calidifontibacter indicus</name>
    <dbReference type="NCBI Taxonomy" id="419650"/>
    <lineage>
        <taxon>Bacteria</taxon>
        <taxon>Bacillati</taxon>
        <taxon>Actinomycetota</taxon>
        <taxon>Actinomycetes</taxon>
        <taxon>Micrococcales</taxon>
        <taxon>Dermacoccaceae</taxon>
        <taxon>Calidifontibacter</taxon>
    </lineage>
</organism>
<dbReference type="AlphaFoldDB" id="A0A3D9U578"/>
<keyword evidence="4" id="KW-1185">Reference proteome</keyword>
<gene>
    <name evidence="3" type="ORF">DFJ65_3439</name>
</gene>
<keyword evidence="2" id="KW-1133">Transmembrane helix</keyword>
<proteinExistence type="predicted"/>
<feature type="compositionally biased region" description="Pro residues" evidence="1">
    <location>
        <begin position="540"/>
        <end position="552"/>
    </location>
</feature>
<evidence type="ECO:0000256" key="2">
    <source>
        <dbReference type="SAM" id="Phobius"/>
    </source>
</evidence>
<feature type="transmembrane region" description="Helical" evidence="2">
    <location>
        <begin position="92"/>
        <end position="112"/>
    </location>
</feature>
<dbReference type="RefSeq" id="WP_115924536.1">
    <property type="nucleotide sequence ID" value="NZ_QTUA01000002.1"/>
</dbReference>
<feature type="compositionally biased region" description="Low complexity" evidence="1">
    <location>
        <begin position="334"/>
        <end position="374"/>
    </location>
</feature>
<evidence type="ECO:0000313" key="3">
    <source>
        <dbReference type="EMBL" id="REF24652.1"/>
    </source>
</evidence>
<evidence type="ECO:0000313" key="4">
    <source>
        <dbReference type="Proteomes" id="UP000256253"/>
    </source>
</evidence>
<comment type="caution">
    <text evidence="3">The sequence shown here is derived from an EMBL/GenBank/DDBJ whole genome shotgun (WGS) entry which is preliminary data.</text>
</comment>
<feature type="compositionally biased region" description="Gly residues" evidence="1">
    <location>
        <begin position="390"/>
        <end position="403"/>
    </location>
</feature>